<evidence type="ECO:0000313" key="4">
    <source>
        <dbReference type="EMBL" id="BBD77790.1"/>
    </source>
</evidence>
<evidence type="ECO:0000259" key="3">
    <source>
        <dbReference type="PROSITE" id="PS50851"/>
    </source>
</evidence>
<dbReference type="EMBL" id="AP018558">
    <property type="protein sequence ID" value="BBD77790.1"/>
    <property type="molecule type" value="Genomic_DNA"/>
</dbReference>
<dbReference type="KEGG" id="htl:HPTL_1528"/>
<dbReference type="Pfam" id="PF01584">
    <property type="entry name" value="CheW"/>
    <property type="match status" value="1"/>
</dbReference>
<dbReference type="AlphaFoldDB" id="A0A2Z6DZL8"/>
<dbReference type="OrthoDB" id="9806105at2"/>
<dbReference type="SUPFAM" id="SSF52172">
    <property type="entry name" value="CheY-like"/>
    <property type="match status" value="1"/>
</dbReference>
<keyword evidence="5" id="KW-1185">Reference proteome</keyword>
<dbReference type="Gene3D" id="3.40.50.2300">
    <property type="match status" value="1"/>
</dbReference>
<dbReference type="InterPro" id="IPR024181">
    <property type="entry name" value="Chemotax_regulator_CheV"/>
</dbReference>
<dbReference type="Gene3D" id="2.40.50.180">
    <property type="entry name" value="CheA-289, Domain 4"/>
    <property type="match status" value="1"/>
</dbReference>
<dbReference type="PROSITE" id="PS50851">
    <property type="entry name" value="CHEW"/>
    <property type="match status" value="1"/>
</dbReference>
<dbReference type="GO" id="GO:0006935">
    <property type="term" value="P:chemotaxis"/>
    <property type="evidence" value="ECO:0007669"/>
    <property type="project" value="InterPro"/>
</dbReference>
<evidence type="ECO:0000259" key="2">
    <source>
        <dbReference type="PROSITE" id="PS50110"/>
    </source>
</evidence>
<keyword evidence="1" id="KW-0597">Phosphoprotein</keyword>
<dbReference type="InterPro" id="IPR036061">
    <property type="entry name" value="CheW-like_dom_sf"/>
</dbReference>
<feature type="domain" description="CheW-like" evidence="3">
    <location>
        <begin position="37"/>
        <end position="178"/>
    </location>
</feature>
<gene>
    <name evidence="4" type="ORF">HPTL_1528</name>
</gene>
<feature type="domain" description="Response regulatory" evidence="2">
    <location>
        <begin position="195"/>
        <end position="324"/>
    </location>
</feature>
<accession>A0A2Z6DZL8</accession>
<dbReference type="GO" id="GO:0000160">
    <property type="term" value="P:phosphorelay signal transduction system"/>
    <property type="evidence" value="ECO:0007669"/>
    <property type="project" value="InterPro"/>
</dbReference>
<reference evidence="4 5" key="1">
    <citation type="submission" date="2018-04" db="EMBL/GenBank/DDBJ databases">
        <title>Complete genome sequence of Hydrogenophilus thermoluteolus TH-1.</title>
        <authorList>
            <person name="Arai H."/>
        </authorList>
    </citation>
    <scope>NUCLEOTIDE SEQUENCE [LARGE SCALE GENOMIC DNA]</scope>
    <source>
        <strain evidence="4 5">TH-1</strain>
    </source>
</reference>
<dbReference type="RefSeq" id="WP_119335496.1">
    <property type="nucleotide sequence ID" value="NZ_AP018558.1"/>
</dbReference>
<dbReference type="PROSITE" id="PS50110">
    <property type="entry name" value="RESPONSE_REGULATORY"/>
    <property type="match status" value="1"/>
</dbReference>
<evidence type="ECO:0000313" key="5">
    <source>
        <dbReference type="Proteomes" id="UP000262004"/>
    </source>
</evidence>
<dbReference type="InterPro" id="IPR011006">
    <property type="entry name" value="CheY-like_superfamily"/>
</dbReference>
<proteinExistence type="predicted"/>
<dbReference type="Proteomes" id="UP000262004">
    <property type="component" value="Chromosome"/>
</dbReference>
<dbReference type="Gene3D" id="2.30.30.40">
    <property type="entry name" value="SH3 Domains"/>
    <property type="match status" value="1"/>
</dbReference>
<dbReference type="InterPro" id="IPR002545">
    <property type="entry name" value="CheW-lke_dom"/>
</dbReference>
<dbReference type="SMART" id="SM00448">
    <property type="entry name" value="REC"/>
    <property type="match status" value="1"/>
</dbReference>
<dbReference type="PIRSF" id="PIRSF002867">
    <property type="entry name" value="CheV"/>
    <property type="match status" value="1"/>
</dbReference>
<dbReference type="InterPro" id="IPR001789">
    <property type="entry name" value="Sig_transdc_resp-reg_receiver"/>
</dbReference>
<dbReference type="PANTHER" id="PTHR47233">
    <property type="entry name" value="CHEMOTAXIS PROTEIN CHEV"/>
    <property type="match status" value="1"/>
</dbReference>
<evidence type="ECO:0000256" key="1">
    <source>
        <dbReference type="PROSITE-ProRule" id="PRU00169"/>
    </source>
</evidence>
<name>A0A2Z6DZL8_HYDTE</name>
<protein>
    <submittedName>
        <fullName evidence="4">Chemotaxis protein CheV</fullName>
    </submittedName>
</protein>
<dbReference type="SMART" id="SM00260">
    <property type="entry name" value="CheW"/>
    <property type="match status" value="1"/>
</dbReference>
<dbReference type="SUPFAM" id="SSF50341">
    <property type="entry name" value="CheW-like"/>
    <property type="match status" value="1"/>
</dbReference>
<sequence>MNLPAKTVIEPELVEEKSEHSAFEEIEARAGLAGSNRFEILLFSLGTSEIFGVNVFKVREVMSTPFITRAPNVPPGVEGLVSLRGNVIPVVSLAKVMGLAPMDDRLAPTMMVAEYSQKTLAFLVESVDRIIRVEWGLVREPENVSQQVHGMITAITELPDGRIVSIIDVESILARVFGEEVVGTILPIPEGHRYHVFFVDDSGVARKKIAEVLDKLGVKHAHANNGAEAWARLESMANFAEQTGQSLREQVDVILVDAEMPEMDGYVLTKYIKADPRFEGIPVIMHSSLSSQANRAMGERVGVDGYVAKFDAHALAETLRPLLTR</sequence>
<organism evidence="4 5">
    <name type="scientific">Hydrogenophilus thermoluteolus</name>
    <name type="common">Pseudomonas hydrogenothermophila</name>
    <dbReference type="NCBI Taxonomy" id="297"/>
    <lineage>
        <taxon>Bacteria</taxon>
        <taxon>Pseudomonadati</taxon>
        <taxon>Pseudomonadota</taxon>
        <taxon>Hydrogenophilia</taxon>
        <taxon>Hydrogenophilales</taxon>
        <taxon>Hydrogenophilaceae</taxon>
        <taxon>Hydrogenophilus</taxon>
    </lineage>
</organism>
<dbReference type="PANTHER" id="PTHR47233:SF4">
    <property type="entry name" value="CHEMOTAXIS SIGNAL TRANSDUCTION PROTEIN"/>
    <property type="match status" value="1"/>
</dbReference>
<feature type="modified residue" description="4-aspartylphosphate" evidence="1">
    <location>
        <position position="257"/>
    </location>
</feature>
<dbReference type="Pfam" id="PF00072">
    <property type="entry name" value="Response_reg"/>
    <property type="match status" value="1"/>
</dbReference>